<dbReference type="SUPFAM" id="SSF54862">
    <property type="entry name" value="4Fe-4S ferredoxins"/>
    <property type="match status" value="1"/>
</dbReference>
<sequence>QAPREGRPEDPNPYIHFDEDLCILCARCTRYCDEVEAVNAITLANRGSATTIGTVGNAGLLDTTCELCGGCIDTYPTGALREKKALDIVDESITKVRTTCNYCGVGCQMDLNVSDNQVVKVTSPPPGETVNDGNLCTKGRFAYDFIHHEDRLTTPLIRENGELRPASWPEAIQAAAKGLKGVAERWGPNALGFISSSRCTGEENYLMQKLSRAAFGTNNCHQCAAT</sequence>
<protein>
    <recommendedName>
        <fullName evidence="10">4Fe-4S Mo/W bis-MGD-type domain-containing protein</fullName>
    </recommendedName>
</protein>
<dbReference type="PROSITE" id="PS51669">
    <property type="entry name" value="4FE4S_MOW_BIS_MGD"/>
    <property type="match status" value="1"/>
</dbReference>
<name>A0A382T6E3_9ZZZZ</name>
<feature type="domain" description="4Fe-4S ferredoxin-type" evidence="7">
    <location>
        <begin position="13"/>
        <end position="43"/>
    </location>
</feature>
<dbReference type="GO" id="GO:0016020">
    <property type="term" value="C:membrane"/>
    <property type="evidence" value="ECO:0007669"/>
    <property type="project" value="TreeGrafter"/>
</dbReference>
<evidence type="ECO:0008006" key="10">
    <source>
        <dbReference type="Google" id="ProtNLM"/>
    </source>
</evidence>
<dbReference type="Gene3D" id="3.30.70.20">
    <property type="match status" value="1"/>
</dbReference>
<keyword evidence="5" id="KW-0408">Iron</keyword>
<keyword evidence="2" id="KW-0479">Metal-binding</keyword>
<dbReference type="Gene3D" id="2.20.25.90">
    <property type="entry name" value="ADC-like domains"/>
    <property type="match status" value="1"/>
</dbReference>
<dbReference type="PANTHER" id="PTHR43105">
    <property type="entry name" value="RESPIRATORY NITRATE REDUCTASE"/>
    <property type="match status" value="1"/>
</dbReference>
<keyword evidence="1" id="KW-0004">4Fe-4S</keyword>
<dbReference type="PANTHER" id="PTHR43105:SF14">
    <property type="entry name" value="FORMATE DEHYDROGENASE H"/>
    <property type="match status" value="1"/>
</dbReference>
<dbReference type="GO" id="GO:0046872">
    <property type="term" value="F:metal ion binding"/>
    <property type="evidence" value="ECO:0007669"/>
    <property type="project" value="UniProtKB-KW"/>
</dbReference>
<dbReference type="SUPFAM" id="SSF53706">
    <property type="entry name" value="Formate dehydrogenase/DMSO reductase, domains 1-3"/>
    <property type="match status" value="1"/>
</dbReference>
<evidence type="ECO:0000256" key="6">
    <source>
        <dbReference type="ARBA" id="ARBA00023014"/>
    </source>
</evidence>
<dbReference type="Pfam" id="PF04879">
    <property type="entry name" value="Molybdop_Fe4S4"/>
    <property type="match status" value="1"/>
</dbReference>
<dbReference type="FunFam" id="3.30.70.20:FF:000035">
    <property type="entry name" value="Iron hydrogenase 1"/>
    <property type="match status" value="1"/>
</dbReference>
<evidence type="ECO:0000256" key="1">
    <source>
        <dbReference type="ARBA" id="ARBA00022485"/>
    </source>
</evidence>
<evidence type="ECO:0000256" key="5">
    <source>
        <dbReference type="ARBA" id="ARBA00023004"/>
    </source>
</evidence>
<evidence type="ECO:0000256" key="3">
    <source>
        <dbReference type="ARBA" id="ARBA00022737"/>
    </source>
</evidence>
<dbReference type="Pfam" id="PF22117">
    <property type="entry name" value="Fer4_Nqo3"/>
    <property type="match status" value="1"/>
</dbReference>
<dbReference type="InterPro" id="IPR006963">
    <property type="entry name" value="Mopterin_OxRdtase_4Fe-4S_dom"/>
</dbReference>
<feature type="domain" description="4Fe-4S Mo/W bis-MGD-type" evidence="8">
    <location>
        <begin position="93"/>
        <end position="150"/>
    </location>
</feature>
<dbReference type="InterPro" id="IPR054351">
    <property type="entry name" value="NADH_UbQ_OxRdtase_ferredoxin"/>
</dbReference>
<organism evidence="9">
    <name type="scientific">marine metagenome</name>
    <dbReference type="NCBI Taxonomy" id="408172"/>
    <lineage>
        <taxon>unclassified sequences</taxon>
        <taxon>metagenomes</taxon>
        <taxon>ecological metagenomes</taxon>
    </lineage>
</organism>
<dbReference type="AlphaFoldDB" id="A0A382T6E3"/>
<dbReference type="SMART" id="SM00926">
    <property type="entry name" value="Molybdop_Fe4S4"/>
    <property type="match status" value="1"/>
</dbReference>
<dbReference type="GO" id="GO:0022904">
    <property type="term" value="P:respiratory electron transport chain"/>
    <property type="evidence" value="ECO:0007669"/>
    <property type="project" value="TreeGrafter"/>
</dbReference>
<dbReference type="PROSITE" id="PS51379">
    <property type="entry name" value="4FE4S_FER_2"/>
    <property type="match status" value="1"/>
</dbReference>
<dbReference type="GO" id="GO:0003954">
    <property type="term" value="F:NADH dehydrogenase activity"/>
    <property type="evidence" value="ECO:0007669"/>
    <property type="project" value="TreeGrafter"/>
</dbReference>
<keyword evidence="6" id="KW-0411">Iron-sulfur</keyword>
<dbReference type="EMBL" id="UINC01133870">
    <property type="protein sequence ID" value="SVD17057.1"/>
    <property type="molecule type" value="Genomic_DNA"/>
</dbReference>
<keyword evidence="4" id="KW-0560">Oxidoreductase</keyword>
<evidence type="ECO:0000256" key="4">
    <source>
        <dbReference type="ARBA" id="ARBA00023002"/>
    </source>
</evidence>
<dbReference type="InterPro" id="IPR017896">
    <property type="entry name" value="4Fe4S_Fe-S-bd"/>
</dbReference>
<evidence type="ECO:0000259" key="8">
    <source>
        <dbReference type="PROSITE" id="PS51669"/>
    </source>
</evidence>
<dbReference type="FunFam" id="2.20.25.90:FF:000001">
    <property type="entry name" value="Formate dehydrogenase subunit alpha"/>
    <property type="match status" value="1"/>
</dbReference>
<gene>
    <name evidence="9" type="ORF">METZ01_LOCUS369911</name>
</gene>
<dbReference type="PROSITE" id="PS00551">
    <property type="entry name" value="MOLYBDOPTERIN_PROK_1"/>
    <property type="match status" value="1"/>
</dbReference>
<reference evidence="9" key="1">
    <citation type="submission" date="2018-05" db="EMBL/GenBank/DDBJ databases">
        <authorList>
            <person name="Lanie J.A."/>
            <person name="Ng W.-L."/>
            <person name="Kazmierczak K.M."/>
            <person name="Andrzejewski T.M."/>
            <person name="Davidsen T.M."/>
            <person name="Wayne K.J."/>
            <person name="Tettelin H."/>
            <person name="Glass J.I."/>
            <person name="Rusch D."/>
            <person name="Podicherti R."/>
            <person name="Tsui H.-C.T."/>
            <person name="Winkler M.E."/>
        </authorList>
    </citation>
    <scope>NUCLEOTIDE SEQUENCE</scope>
</reference>
<dbReference type="InterPro" id="IPR027467">
    <property type="entry name" value="MopterinOxRdtase_cofactor_BS"/>
</dbReference>
<accession>A0A382T6E3</accession>
<dbReference type="InterPro" id="IPR050123">
    <property type="entry name" value="Prok_molybdopt-oxidoreductase"/>
</dbReference>
<keyword evidence="3" id="KW-0677">Repeat</keyword>
<evidence type="ECO:0000313" key="9">
    <source>
        <dbReference type="EMBL" id="SVD17057.1"/>
    </source>
</evidence>
<feature type="non-terminal residue" evidence="9">
    <location>
        <position position="1"/>
    </location>
</feature>
<dbReference type="Gene3D" id="3.40.50.740">
    <property type="match status" value="1"/>
</dbReference>
<proteinExistence type="predicted"/>
<evidence type="ECO:0000259" key="7">
    <source>
        <dbReference type="PROSITE" id="PS51379"/>
    </source>
</evidence>
<dbReference type="GO" id="GO:0051539">
    <property type="term" value="F:4 iron, 4 sulfur cluster binding"/>
    <property type="evidence" value="ECO:0007669"/>
    <property type="project" value="UniProtKB-KW"/>
</dbReference>
<dbReference type="Pfam" id="PF00384">
    <property type="entry name" value="Molybdopterin"/>
    <property type="match status" value="1"/>
</dbReference>
<evidence type="ECO:0000256" key="2">
    <source>
        <dbReference type="ARBA" id="ARBA00022723"/>
    </source>
</evidence>
<dbReference type="InterPro" id="IPR006656">
    <property type="entry name" value="Mopterin_OxRdtase"/>
</dbReference>